<evidence type="ECO:0000313" key="2">
    <source>
        <dbReference type="Proteomes" id="UP000217790"/>
    </source>
</evidence>
<gene>
    <name evidence="1" type="ORF">ARMGADRAFT_1037270</name>
</gene>
<protein>
    <submittedName>
        <fullName evidence="1">Uncharacterized protein</fullName>
    </submittedName>
</protein>
<sequence length="161" mass="18780">MNILLLYMVGEGIQPDLKHENMVKMMDMVMERRQEESVVVLEDTDNNLGTKSSSGRVSGHACSLTQGGRKNRFHDIGYPWEVVINFVTRMVLHFELVVVVIRADFYKGSCGDEGWVGMRYWVWWVSMVMGITLNSVQHRFWELWTPIWALRATVFIKEHLE</sequence>
<dbReference type="AlphaFoldDB" id="A0A2H3CM17"/>
<proteinExistence type="predicted"/>
<accession>A0A2H3CM17</accession>
<dbReference type="InParanoid" id="A0A2H3CM17"/>
<reference evidence="2" key="1">
    <citation type="journal article" date="2017" name="Nat. Ecol. Evol.">
        <title>Genome expansion and lineage-specific genetic innovations in the forest pathogenic fungi Armillaria.</title>
        <authorList>
            <person name="Sipos G."/>
            <person name="Prasanna A.N."/>
            <person name="Walter M.C."/>
            <person name="O'Connor E."/>
            <person name="Balint B."/>
            <person name="Krizsan K."/>
            <person name="Kiss B."/>
            <person name="Hess J."/>
            <person name="Varga T."/>
            <person name="Slot J."/>
            <person name="Riley R."/>
            <person name="Boka B."/>
            <person name="Rigling D."/>
            <person name="Barry K."/>
            <person name="Lee J."/>
            <person name="Mihaltcheva S."/>
            <person name="LaButti K."/>
            <person name="Lipzen A."/>
            <person name="Waldron R."/>
            <person name="Moloney N.M."/>
            <person name="Sperisen C."/>
            <person name="Kredics L."/>
            <person name="Vagvoelgyi C."/>
            <person name="Patrignani A."/>
            <person name="Fitzpatrick D."/>
            <person name="Nagy I."/>
            <person name="Doyle S."/>
            <person name="Anderson J.B."/>
            <person name="Grigoriev I.V."/>
            <person name="Gueldener U."/>
            <person name="Muensterkoetter M."/>
            <person name="Nagy L.G."/>
        </authorList>
    </citation>
    <scope>NUCLEOTIDE SEQUENCE [LARGE SCALE GENOMIC DNA]</scope>
    <source>
        <strain evidence="2">Ar21-2</strain>
    </source>
</reference>
<name>A0A2H3CM17_ARMGA</name>
<dbReference type="EMBL" id="KZ293700">
    <property type="protein sequence ID" value="PBK84129.1"/>
    <property type="molecule type" value="Genomic_DNA"/>
</dbReference>
<dbReference type="Proteomes" id="UP000217790">
    <property type="component" value="Unassembled WGS sequence"/>
</dbReference>
<keyword evidence="2" id="KW-1185">Reference proteome</keyword>
<evidence type="ECO:0000313" key="1">
    <source>
        <dbReference type="EMBL" id="PBK84129.1"/>
    </source>
</evidence>
<organism evidence="1 2">
    <name type="scientific">Armillaria gallica</name>
    <name type="common">Bulbous honey fungus</name>
    <name type="synonym">Armillaria bulbosa</name>
    <dbReference type="NCBI Taxonomy" id="47427"/>
    <lineage>
        <taxon>Eukaryota</taxon>
        <taxon>Fungi</taxon>
        <taxon>Dikarya</taxon>
        <taxon>Basidiomycota</taxon>
        <taxon>Agaricomycotina</taxon>
        <taxon>Agaricomycetes</taxon>
        <taxon>Agaricomycetidae</taxon>
        <taxon>Agaricales</taxon>
        <taxon>Marasmiineae</taxon>
        <taxon>Physalacriaceae</taxon>
        <taxon>Armillaria</taxon>
    </lineage>
</organism>